<keyword evidence="2" id="KW-1185">Reference proteome</keyword>
<evidence type="ECO:0000313" key="1">
    <source>
        <dbReference type="EMBL" id="USR79662.1"/>
    </source>
</evidence>
<name>A0ABY5AIH9_9ACTO</name>
<dbReference type="EMBL" id="CP099547">
    <property type="protein sequence ID" value="USR79662.1"/>
    <property type="molecule type" value="Genomic_DNA"/>
</dbReference>
<dbReference type="InterPro" id="IPR045596">
    <property type="entry name" value="DUF6459"/>
</dbReference>
<accession>A0ABY5AIH9</accession>
<reference evidence="1" key="1">
    <citation type="submission" date="2022-06" db="EMBL/GenBank/DDBJ databases">
        <title>Complete Genome Sequence of Arcanobacterium pinnipediorum strain DSM 28752 isolated from a harbour seal.</title>
        <authorList>
            <person name="Borowiak M."/>
            <person name="Kreitlow A."/>
            <person name="Alssahen M."/>
            <person name="Malorny B."/>
            <person name="Laemmler C."/>
            <person name="Prenger-Berninghoff E."/>
            <person name="Siebert U."/>
            <person name="Ploetz M."/>
            <person name="Abdulmawjood A."/>
        </authorList>
    </citation>
    <scope>NUCLEOTIDE SEQUENCE</scope>
    <source>
        <strain evidence="1">DSM 28752</strain>
    </source>
</reference>
<dbReference type="Proteomes" id="UP001056109">
    <property type="component" value="Chromosome"/>
</dbReference>
<protein>
    <submittedName>
        <fullName evidence="1">Rv3235 family protein</fullName>
    </submittedName>
</protein>
<sequence>MPSAPAYSLQTQQPASYLPAQQTLSYMPVPAQTSAHFQLHTPVTERDYSSPPTTSLDHPFDRIAIMISSGEHIDDDDDRRALDKPLPHELAPAKTFAARVVGQTIEVLQGHRPIRHLQSWLTPGVYRALASRAGLNLRLHGPASRSARPVIRRLCINYPRRRIAEVSVVIHDGFRIRAVALRLEIRRERWQVTALEIA</sequence>
<dbReference type="Pfam" id="PF20060">
    <property type="entry name" value="DUF6459"/>
    <property type="match status" value="1"/>
</dbReference>
<gene>
    <name evidence="1" type="ORF">NG665_01330</name>
</gene>
<dbReference type="RefSeq" id="WP_252673527.1">
    <property type="nucleotide sequence ID" value="NZ_CP099547.1"/>
</dbReference>
<evidence type="ECO:0000313" key="2">
    <source>
        <dbReference type="Proteomes" id="UP001056109"/>
    </source>
</evidence>
<organism evidence="1 2">
    <name type="scientific">Arcanobacterium pinnipediorum</name>
    <dbReference type="NCBI Taxonomy" id="1503041"/>
    <lineage>
        <taxon>Bacteria</taxon>
        <taxon>Bacillati</taxon>
        <taxon>Actinomycetota</taxon>
        <taxon>Actinomycetes</taxon>
        <taxon>Actinomycetales</taxon>
        <taxon>Actinomycetaceae</taxon>
        <taxon>Arcanobacterium</taxon>
    </lineage>
</organism>
<proteinExistence type="predicted"/>